<dbReference type="InterPro" id="IPR013830">
    <property type="entry name" value="SGNH_hydro"/>
</dbReference>
<sequence length="246" mass="25976">MGVVILVCLLATACSEAESGGPGEDEKPRRAPADQETVPWDYVALGDSLAAGVGAERGYVDRYAAHLRDDTGARVRVSNFGVGGQTSSELLDALRGDESLRRAIEGAEVVTFNIGINDLGHAGAAYEEGTCGGEDGEECLREAVQAVKDNWDAIATELLDLRSTGDTIIRTPGLGYTPRAEDDLEHYVSEVNRHIASTTRSKDVPHVAIPAGEIGMSPDGVHPNDAGYATIAARLRGLGFAPLHPR</sequence>
<feature type="domain" description="SGNH hydrolase-type esterase" evidence="1">
    <location>
        <begin position="44"/>
        <end position="229"/>
    </location>
</feature>
<dbReference type="AlphaFoldDB" id="A0A6J4T0J0"/>
<organism evidence="2">
    <name type="scientific">uncultured Rubrobacteraceae bacterium</name>
    <dbReference type="NCBI Taxonomy" id="349277"/>
    <lineage>
        <taxon>Bacteria</taxon>
        <taxon>Bacillati</taxon>
        <taxon>Actinomycetota</taxon>
        <taxon>Rubrobacteria</taxon>
        <taxon>Rubrobacterales</taxon>
        <taxon>Rubrobacteraceae</taxon>
        <taxon>environmental samples</taxon>
    </lineage>
</organism>
<proteinExistence type="predicted"/>
<dbReference type="Pfam" id="PF13472">
    <property type="entry name" value="Lipase_GDSL_2"/>
    <property type="match status" value="1"/>
</dbReference>
<dbReference type="InterPro" id="IPR036514">
    <property type="entry name" value="SGNH_hydro_sf"/>
</dbReference>
<dbReference type="InterPro" id="IPR051532">
    <property type="entry name" value="Ester_Hydrolysis_Enzymes"/>
</dbReference>
<dbReference type="Gene3D" id="3.40.50.1110">
    <property type="entry name" value="SGNH hydrolase"/>
    <property type="match status" value="1"/>
</dbReference>
<evidence type="ECO:0000313" key="2">
    <source>
        <dbReference type="EMBL" id="CAA9510058.1"/>
    </source>
</evidence>
<gene>
    <name evidence="2" type="ORF">AVDCRST_MAG12-3169</name>
</gene>
<reference evidence="2" key="1">
    <citation type="submission" date="2020-02" db="EMBL/GenBank/DDBJ databases">
        <authorList>
            <person name="Meier V. D."/>
        </authorList>
    </citation>
    <scope>NUCLEOTIDE SEQUENCE</scope>
    <source>
        <strain evidence="2">AVDCRST_MAG12</strain>
    </source>
</reference>
<dbReference type="SUPFAM" id="SSF52266">
    <property type="entry name" value="SGNH hydrolase"/>
    <property type="match status" value="1"/>
</dbReference>
<dbReference type="PANTHER" id="PTHR30383:SF5">
    <property type="entry name" value="SGNH HYDROLASE-TYPE ESTERASE DOMAIN-CONTAINING PROTEIN"/>
    <property type="match status" value="1"/>
</dbReference>
<dbReference type="PANTHER" id="PTHR30383">
    <property type="entry name" value="THIOESTERASE 1/PROTEASE 1/LYSOPHOSPHOLIPASE L1"/>
    <property type="match status" value="1"/>
</dbReference>
<name>A0A6J4T0J0_9ACTN</name>
<dbReference type="EMBL" id="CADCVK010000441">
    <property type="protein sequence ID" value="CAA9510058.1"/>
    <property type="molecule type" value="Genomic_DNA"/>
</dbReference>
<protein>
    <recommendedName>
        <fullName evidence="1">SGNH hydrolase-type esterase domain-containing protein</fullName>
    </recommendedName>
</protein>
<dbReference type="GO" id="GO:0004622">
    <property type="term" value="F:phosphatidylcholine lysophospholipase activity"/>
    <property type="evidence" value="ECO:0007669"/>
    <property type="project" value="TreeGrafter"/>
</dbReference>
<evidence type="ECO:0000259" key="1">
    <source>
        <dbReference type="Pfam" id="PF13472"/>
    </source>
</evidence>
<accession>A0A6J4T0J0</accession>
<dbReference type="CDD" id="cd00229">
    <property type="entry name" value="SGNH_hydrolase"/>
    <property type="match status" value="1"/>
</dbReference>